<evidence type="ECO:0008006" key="11">
    <source>
        <dbReference type="Google" id="ProtNLM"/>
    </source>
</evidence>
<evidence type="ECO:0000259" key="8">
    <source>
        <dbReference type="Pfam" id="PF24566"/>
    </source>
</evidence>
<dbReference type="InterPro" id="IPR019333">
    <property type="entry name" value="INTS3_N"/>
</dbReference>
<comment type="similarity">
    <text evidence="3">Belongs to the Integrator subunit 3 family.</text>
</comment>
<dbReference type="Pfam" id="PF10189">
    <property type="entry name" value="Ints3_N"/>
    <property type="match status" value="1"/>
</dbReference>
<feature type="compositionally biased region" description="Low complexity" evidence="6">
    <location>
        <begin position="511"/>
        <end position="540"/>
    </location>
</feature>
<evidence type="ECO:0000256" key="6">
    <source>
        <dbReference type="SAM" id="MobiDB-lite"/>
    </source>
</evidence>
<dbReference type="AlphaFoldDB" id="A0A8H7R9C3"/>
<dbReference type="GO" id="GO:0005634">
    <property type="term" value="C:nucleus"/>
    <property type="evidence" value="ECO:0007669"/>
    <property type="project" value="UniProtKB-SubCell"/>
</dbReference>
<feature type="domain" description="Ints3-like C-terminal" evidence="8">
    <location>
        <begin position="829"/>
        <end position="1019"/>
    </location>
</feature>
<evidence type="ECO:0000313" key="10">
    <source>
        <dbReference type="Proteomes" id="UP000603453"/>
    </source>
</evidence>
<evidence type="ECO:0000259" key="7">
    <source>
        <dbReference type="Pfam" id="PF10189"/>
    </source>
</evidence>
<dbReference type="Pfam" id="PF24566">
    <property type="entry name" value="HEAT_Ints3_C"/>
    <property type="match status" value="1"/>
</dbReference>
<dbReference type="Proteomes" id="UP000603453">
    <property type="component" value="Unassembled WGS sequence"/>
</dbReference>
<feature type="region of interest" description="Disordered" evidence="6">
    <location>
        <begin position="482"/>
        <end position="614"/>
    </location>
</feature>
<organism evidence="9 10">
    <name type="scientific">Mucor saturninus</name>
    <dbReference type="NCBI Taxonomy" id="64648"/>
    <lineage>
        <taxon>Eukaryota</taxon>
        <taxon>Fungi</taxon>
        <taxon>Fungi incertae sedis</taxon>
        <taxon>Mucoromycota</taxon>
        <taxon>Mucoromycotina</taxon>
        <taxon>Mucoromycetes</taxon>
        <taxon>Mucorales</taxon>
        <taxon>Mucorineae</taxon>
        <taxon>Mucoraceae</taxon>
        <taxon>Mucor</taxon>
    </lineage>
</organism>
<dbReference type="GO" id="GO:0005737">
    <property type="term" value="C:cytoplasm"/>
    <property type="evidence" value="ECO:0007669"/>
    <property type="project" value="UniProtKB-SubCell"/>
</dbReference>
<sequence>MAPSKIYDFDPIEADDELELELSKLYANHRAAAENKSELELHNYLQDRASINKKEYHDVVCALLYGVLTEPENARLQFFQSISFVNRDHFGNIIMKLQALIISIKFPCMKIAVREQIFWLISELTNLGVQNVDSLYLCLLRQIRSGDMSQPNLLLCDQLLKLFELHKSWLDSNIRLIPTFVYTYLKVIADHQKVQLQSLQQKEIKFVMTLLKEKWLACCDIGRDLIRVLHDLSLTIPEFTQFWEGLLNNPQKLSPRFGGIETLLKTPTKKEYLRCRLTPDIEFKLLFILQNLRSNQYQRNLNWFIQRYLSTPESEPFYVDVVRYLVAGWYPSNQILQSDIVPRYVVIGSMIRSIKNKTVVANVKTALIYDWLFFTPTDNIMFIEPAMLLMERSAERYPYITSVIMEFLKHSVDDYFPPLKEYMARCVACGMRVLLSKGVIRSLMPIYKCPSTEPTTREYMQALFSEFLTDEASVHALPMPTHLQATPSIPSTPKTEGYVTEEELEEGEEPATTATTTTTNTTATTTTATTTTATTAAAAAHHVEDDDVDEYLYGDSDTKPKTTEQEDEDMEENPLSTLSTPFEPDQEDREEVQTPVKEESVAPGSIAGDDPDDVEQMATDDDFEDEVDEVENIQSNQSYWIFGDSLKRFKESSAAVTLAQKKEGDQTNYAANLHTAKKSLKEILAVFLRMAIPPETLVPTIGPYVRNMVASNMLEHITTFEKSNDVDAILEDPSKDVFDLIMATFWSVRDNDASREKLVRLIGCISHTKKNKGKRHIIGMRWWSFIAIQLEADENSDMPSADDWFPGILSNYEIYVLHAYAIEESTIDQSEYLKDYLKQDLYILAEQSVVFFNDIIPLLYQYLPNATVGNMDILNLTVMMLLPEPMGKLVCRLHYGSVKVFGDKVDVILLNNSLSLATYETMCFWQLLAAELQGNSNYIELFFSEPQILDILRTKFKNEIISSLFSILTSTKPTKDLIYSIIRIIPENFKTTEPQVQFALASFQYWSTNMTKVFLTAVSQLTNSFVKQIETGKEYDVTCAATFVSVMMTWWNQKLTSETFKKDKALLAVLSKLGDSVNQSYPKEWQAAPVENRRKKRSIMLESDEE</sequence>
<evidence type="ECO:0000313" key="9">
    <source>
        <dbReference type="EMBL" id="KAG2206996.1"/>
    </source>
</evidence>
<name>A0A8H7R9C3_9FUNG</name>
<keyword evidence="10" id="KW-1185">Reference proteome</keyword>
<evidence type="ECO:0000256" key="2">
    <source>
        <dbReference type="ARBA" id="ARBA00004496"/>
    </source>
</evidence>
<evidence type="ECO:0000256" key="5">
    <source>
        <dbReference type="ARBA" id="ARBA00023242"/>
    </source>
</evidence>
<evidence type="ECO:0000256" key="4">
    <source>
        <dbReference type="ARBA" id="ARBA00022490"/>
    </source>
</evidence>
<feature type="compositionally biased region" description="Acidic residues" evidence="6">
    <location>
        <begin position="499"/>
        <end position="509"/>
    </location>
</feature>
<comment type="caution">
    <text evidence="9">The sequence shown here is derived from an EMBL/GenBank/DDBJ whole genome shotgun (WGS) entry which is preliminary data.</text>
</comment>
<dbReference type="EMBL" id="JAEPRD010000027">
    <property type="protein sequence ID" value="KAG2206996.1"/>
    <property type="molecule type" value="Genomic_DNA"/>
</dbReference>
<protein>
    <recommendedName>
        <fullName evidence="11">Integrator complex subunit 3</fullName>
    </recommendedName>
</protein>
<accession>A0A8H7R9C3</accession>
<dbReference type="InterPro" id="IPR045334">
    <property type="entry name" value="INTS3"/>
</dbReference>
<dbReference type="PANTHER" id="PTHR13587">
    <property type="entry name" value="INTEGRATOR COMPLEX SUBUNIT 3"/>
    <property type="match status" value="1"/>
</dbReference>
<evidence type="ECO:0000256" key="1">
    <source>
        <dbReference type="ARBA" id="ARBA00004123"/>
    </source>
</evidence>
<keyword evidence="4" id="KW-0963">Cytoplasm</keyword>
<feature type="compositionally biased region" description="Polar residues" evidence="6">
    <location>
        <begin position="483"/>
        <end position="494"/>
    </location>
</feature>
<gene>
    <name evidence="9" type="ORF">INT47_008465</name>
</gene>
<keyword evidence="5" id="KW-0539">Nucleus</keyword>
<dbReference type="OrthoDB" id="2021145at2759"/>
<dbReference type="InterPro" id="IPR056518">
    <property type="entry name" value="HEAT_Ints3_C"/>
</dbReference>
<reference evidence="9" key="1">
    <citation type="submission" date="2020-12" db="EMBL/GenBank/DDBJ databases">
        <title>Metabolic potential, ecology and presence of endohyphal bacteria is reflected in genomic diversity of Mucoromycotina.</title>
        <authorList>
            <person name="Muszewska A."/>
            <person name="Okrasinska A."/>
            <person name="Steczkiewicz K."/>
            <person name="Drgas O."/>
            <person name="Orlowska M."/>
            <person name="Perlinska-Lenart U."/>
            <person name="Aleksandrzak-Piekarczyk T."/>
            <person name="Szatraj K."/>
            <person name="Zielenkiewicz U."/>
            <person name="Pilsyk S."/>
            <person name="Malc E."/>
            <person name="Mieczkowski P."/>
            <person name="Kruszewska J.S."/>
            <person name="Biernat P."/>
            <person name="Pawlowska J."/>
        </authorList>
    </citation>
    <scope>NUCLEOTIDE SEQUENCE</scope>
    <source>
        <strain evidence="9">WA0000017839</strain>
    </source>
</reference>
<feature type="domain" description="Integrator complex subunit 3 N-terminal" evidence="7">
    <location>
        <begin position="54"/>
        <end position="461"/>
    </location>
</feature>
<dbReference type="PANTHER" id="PTHR13587:SF7">
    <property type="entry name" value="INTEGRATOR COMPLEX SUBUNIT 3"/>
    <property type="match status" value="1"/>
</dbReference>
<proteinExistence type="inferred from homology"/>
<evidence type="ECO:0000256" key="3">
    <source>
        <dbReference type="ARBA" id="ARBA00006130"/>
    </source>
</evidence>
<comment type="subcellular location">
    <subcellularLocation>
        <location evidence="2">Cytoplasm</location>
    </subcellularLocation>
    <subcellularLocation>
        <location evidence="1">Nucleus</location>
    </subcellularLocation>
</comment>